<dbReference type="GO" id="GO:0080120">
    <property type="term" value="P:CAAX-box protein maturation"/>
    <property type="evidence" value="ECO:0007669"/>
    <property type="project" value="UniProtKB-ARBA"/>
</dbReference>
<dbReference type="EMBL" id="LQYN01000025">
    <property type="protein sequence ID" value="KYD09300.1"/>
    <property type="molecule type" value="Genomic_DNA"/>
</dbReference>
<feature type="transmembrane region" description="Helical" evidence="1">
    <location>
        <begin position="123"/>
        <end position="139"/>
    </location>
</feature>
<keyword evidence="5" id="KW-1185">Reference proteome</keyword>
<dbReference type="AlphaFoldDB" id="A0A150LAQ7"/>
<evidence type="ECO:0000256" key="1">
    <source>
        <dbReference type="SAM" id="Phobius"/>
    </source>
</evidence>
<evidence type="ECO:0000313" key="5">
    <source>
        <dbReference type="Proteomes" id="UP000075666"/>
    </source>
</evidence>
<dbReference type="PATRIC" id="fig|46224.3.peg.1745"/>
<keyword evidence="4" id="KW-0482">Metalloprotease</keyword>
<keyword evidence="1" id="KW-1133">Transmembrane helix</keyword>
<accession>A0A150LAQ7</accession>
<dbReference type="GO" id="GO:0004175">
    <property type="term" value="F:endopeptidase activity"/>
    <property type="evidence" value="ECO:0007669"/>
    <property type="project" value="UniProtKB-ARBA"/>
</dbReference>
<dbReference type="InterPro" id="IPR003675">
    <property type="entry name" value="Rce1/LyrA-like_dom"/>
</dbReference>
<reference evidence="3 5" key="1">
    <citation type="submission" date="2016-01" db="EMBL/GenBank/DDBJ databases">
        <title>Genome Sequences of Twelve Sporeforming Bacillus Species Isolated from Foods.</title>
        <authorList>
            <person name="Berendsen E.M."/>
            <person name="Wells-Bennik M.H."/>
            <person name="Krawcyk A.O."/>
            <person name="De Jong A."/>
            <person name="Holsappel S."/>
            <person name="Eijlander R.T."/>
            <person name="Kuipers O.P."/>
        </authorList>
    </citation>
    <scope>NUCLEOTIDE SEQUENCE [LARGE SCALE GENOMIC DNA]</scope>
    <source>
        <strain evidence="3 5">B4102</strain>
    </source>
</reference>
<sequence>MKRNKQAEIIKQLTKEELSFHLYITQLILVVIAIISSFFLFKNFSSFFTLFQLNLSIFTLGLTNGIAIVVLDIVCMKILPDHFYDDGGINEKIFKNRSILEIAFMAAVIAVCEELLFRGVIQTHFGFIIASIIFAIVHIRYWGHWFLIVNILLLSFWLGLVYEWSQHNLMTTIMMHFTIDFILGLIIKYKNRNME</sequence>
<feature type="transmembrane region" description="Helical" evidence="1">
    <location>
        <begin position="146"/>
        <end position="162"/>
    </location>
</feature>
<dbReference type="GO" id="GO:0008237">
    <property type="term" value="F:metallopeptidase activity"/>
    <property type="evidence" value="ECO:0007669"/>
    <property type="project" value="UniProtKB-KW"/>
</dbReference>
<dbReference type="EMBL" id="CP066701">
    <property type="protein sequence ID" value="QQX24464.1"/>
    <property type="molecule type" value="Genomic_DNA"/>
</dbReference>
<reference evidence="4 6" key="2">
    <citation type="submission" date="2020-12" db="EMBL/GenBank/DDBJ databases">
        <title>Taxonomic evaluation of the Bacillus sporothermodurans group of bacteria based on whole genome sequences.</title>
        <authorList>
            <person name="Fiedler G."/>
            <person name="Herbstmann A.-D."/>
            <person name="Doll E."/>
            <person name="Wenning M."/>
            <person name="Brinks E."/>
            <person name="Kabisch J."/>
            <person name="Breitenwieser F."/>
            <person name="Lappann M."/>
            <person name="Boehnlein C."/>
            <person name="Franz C."/>
        </authorList>
    </citation>
    <scope>NUCLEOTIDE SEQUENCE [LARGE SCALE GENOMIC DNA]</scope>
    <source>
        <strain evidence="4 6">DSM 10599</strain>
    </source>
</reference>
<evidence type="ECO:0000313" key="4">
    <source>
        <dbReference type="EMBL" id="QQX24464.1"/>
    </source>
</evidence>
<dbReference type="Pfam" id="PF02517">
    <property type="entry name" value="Rce1-like"/>
    <property type="match status" value="1"/>
</dbReference>
<feature type="domain" description="CAAX prenyl protease 2/Lysostaphin resistance protein A-like" evidence="2">
    <location>
        <begin position="98"/>
        <end position="182"/>
    </location>
</feature>
<keyword evidence="1" id="KW-0812">Transmembrane</keyword>
<evidence type="ECO:0000313" key="3">
    <source>
        <dbReference type="EMBL" id="KYD09300.1"/>
    </source>
</evidence>
<organism evidence="3 5">
    <name type="scientific">Heyndrickxia sporothermodurans</name>
    <dbReference type="NCBI Taxonomy" id="46224"/>
    <lineage>
        <taxon>Bacteria</taxon>
        <taxon>Bacillati</taxon>
        <taxon>Bacillota</taxon>
        <taxon>Bacilli</taxon>
        <taxon>Bacillales</taxon>
        <taxon>Bacillaceae</taxon>
        <taxon>Heyndrickxia</taxon>
    </lineage>
</organism>
<evidence type="ECO:0000259" key="2">
    <source>
        <dbReference type="Pfam" id="PF02517"/>
    </source>
</evidence>
<keyword evidence="4" id="KW-0378">Hydrolase</keyword>
<gene>
    <name evidence="3" type="ORF">B4102_2566</name>
    <name evidence="4" type="ORF">JGZ69_16970</name>
</gene>
<protein>
    <submittedName>
        <fullName evidence="4">CPBP family intramembrane metalloprotease</fullName>
    </submittedName>
</protein>
<dbReference type="Proteomes" id="UP000075666">
    <property type="component" value="Unassembled WGS sequence"/>
</dbReference>
<dbReference type="KEGG" id="hspo:JGZ69_16970"/>
<proteinExistence type="predicted"/>
<evidence type="ECO:0000313" key="6">
    <source>
        <dbReference type="Proteomes" id="UP000595512"/>
    </source>
</evidence>
<dbReference type="RefSeq" id="WP_066228740.1">
    <property type="nucleotide sequence ID" value="NZ_CP066701.1"/>
</dbReference>
<feature type="transmembrane region" description="Helical" evidence="1">
    <location>
        <begin position="53"/>
        <end position="79"/>
    </location>
</feature>
<dbReference type="OrthoDB" id="1523022at2"/>
<dbReference type="STRING" id="46224.B4102_2566"/>
<feature type="transmembrane region" description="Helical" evidence="1">
    <location>
        <begin position="20"/>
        <end position="41"/>
    </location>
</feature>
<keyword evidence="1" id="KW-0472">Membrane</keyword>
<keyword evidence="4" id="KW-0645">Protease</keyword>
<name>A0A150LAQ7_9BACI</name>
<dbReference type="Proteomes" id="UP000595512">
    <property type="component" value="Chromosome"/>
</dbReference>